<dbReference type="PhylomeDB" id="A0A060T1Y6"/>
<dbReference type="Pfam" id="PF00646">
    <property type="entry name" value="F-box"/>
    <property type="match status" value="1"/>
</dbReference>
<reference evidence="2" key="2">
    <citation type="submission" date="2014-06" db="EMBL/GenBank/DDBJ databases">
        <title>The complete genome of Blastobotrys (Arxula) adeninivorans LS3 - a yeast of biotechnological interest.</title>
        <authorList>
            <person name="Kunze G."/>
            <person name="Gaillardin C."/>
            <person name="Czernicka M."/>
            <person name="Durrens P."/>
            <person name="Martin T."/>
            <person name="Boer E."/>
            <person name="Gabaldon T."/>
            <person name="Cruz J."/>
            <person name="Talla E."/>
            <person name="Marck C."/>
            <person name="Goffeau A."/>
            <person name="Barbe V."/>
            <person name="Baret P."/>
            <person name="Baronian K."/>
            <person name="Beier S."/>
            <person name="Bleykasten C."/>
            <person name="Bode R."/>
            <person name="Casaregola S."/>
            <person name="Despons L."/>
            <person name="Fairhead C."/>
            <person name="Giersberg M."/>
            <person name="Gierski P."/>
            <person name="Hahnel U."/>
            <person name="Hartmann A."/>
            <person name="Jankowska D."/>
            <person name="Jubin C."/>
            <person name="Jung P."/>
            <person name="Lafontaine I."/>
            <person name="Leh-Louis V."/>
            <person name="Lemaire M."/>
            <person name="Marcet-Houben M."/>
            <person name="Mascher M."/>
            <person name="Morel G."/>
            <person name="Richard G.-F."/>
            <person name="Riechen J."/>
            <person name="Sacerdot C."/>
            <person name="Sarkar A."/>
            <person name="Savel G."/>
            <person name="Schacherer J."/>
            <person name="Sherman D."/>
            <person name="Straub M.-L."/>
            <person name="Stein N."/>
            <person name="Thierry A."/>
            <person name="Trautwein-Schult A."/>
            <person name="Westhof E."/>
            <person name="Worch S."/>
            <person name="Dujon B."/>
            <person name="Souciet J.-L."/>
            <person name="Wincker P."/>
            <person name="Scholz U."/>
            <person name="Neuveglise N."/>
        </authorList>
    </citation>
    <scope>NUCLEOTIDE SEQUENCE</scope>
    <source>
        <strain evidence="2">LS3</strain>
    </source>
</reference>
<protein>
    <submittedName>
        <fullName evidence="2">ARAD1C20526p</fullName>
    </submittedName>
</protein>
<name>A0A060T1Y6_BLAAD</name>
<dbReference type="SUPFAM" id="SSF81383">
    <property type="entry name" value="F-box domain"/>
    <property type="match status" value="1"/>
</dbReference>
<feature type="domain" description="F-box" evidence="1">
    <location>
        <begin position="22"/>
        <end position="67"/>
    </location>
</feature>
<reference evidence="2" key="1">
    <citation type="submission" date="2014-02" db="EMBL/GenBank/DDBJ databases">
        <authorList>
            <person name="Genoscope - CEA"/>
        </authorList>
    </citation>
    <scope>NUCLEOTIDE SEQUENCE</scope>
    <source>
        <strain evidence="2">LS3</strain>
    </source>
</reference>
<dbReference type="SUPFAM" id="SSF52047">
    <property type="entry name" value="RNI-like"/>
    <property type="match status" value="1"/>
</dbReference>
<dbReference type="InterPro" id="IPR001810">
    <property type="entry name" value="F-box_dom"/>
</dbReference>
<sequence>MVPIQTDMESTNLFCAGGDCFDGGFLSLPRDIQNEVIRYLDPDDLYNLLFTSSQLHDFVLEKFWYNVEVDPGLSTVRRDARKLRIYKKCRAPYNRLQTYRGVVVTINPGTIEAFFKAYANNRAPLRYVRILTVRAVDDHNAIVRGLTNSNRTGKDYQRRIVQLFRQFFALVPQMNLLRIEMDSTASSIVELAARTVPNVPIRAPSLSRPLACSPAITSRIEQMRVFLDDETQLTRFFKGHALENVQELTILSNNYLVPPAVLSAFFDQCPKLKKLEMSGIFSADSSIEWIPLSVRILALRYVANIIGPQFGSRISMANPTINKLSISKWDDFLAHRKSVEELTVMEIDYRRLFPLINQCTSLRSLEVIHVSNVIDKWDTFDKFVSGLQGLDHLLLSINGIRIPNWVFLHTIQDHNPGLDMITIRTGDDSYETVPHLPHQLTTNSRGTILDIQLH</sequence>
<organism evidence="2">
    <name type="scientific">Blastobotrys adeninivorans</name>
    <name type="common">Yeast</name>
    <name type="synonym">Arxula adeninivorans</name>
    <dbReference type="NCBI Taxonomy" id="409370"/>
    <lineage>
        <taxon>Eukaryota</taxon>
        <taxon>Fungi</taxon>
        <taxon>Dikarya</taxon>
        <taxon>Ascomycota</taxon>
        <taxon>Saccharomycotina</taxon>
        <taxon>Dipodascomycetes</taxon>
        <taxon>Dipodascales</taxon>
        <taxon>Trichomonascaceae</taxon>
        <taxon>Blastobotrys</taxon>
    </lineage>
</organism>
<dbReference type="InterPro" id="IPR032675">
    <property type="entry name" value="LRR_dom_sf"/>
</dbReference>
<accession>A0A060T1Y6</accession>
<dbReference type="InterPro" id="IPR036047">
    <property type="entry name" value="F-box-like_dom_sf"/>
</dbReference>
<gene>
    <name evidence="2" type="ORF">GNLVRS02_ARAD1C20526g</name>
</gene>
<dbReference type="PROSITE" id="PS50181">
    <property type="entry name" value="FBOX"/>
    <property type="match status" value="1"/>
</dbReference>
<proteinExistence type="predicted"/>
<evidence type="ECO:0000313" key="2">
    <source>
        <dbReference type="EMBL" id="CDP34789.1"/>
    </source>
</evidence>
<evidence type="ECO:0000259" key="1">
    <source>
        <dbReference type="PROSITE" id="PS50181"/>
    </source>
</evidence>
<dbReference type="AlphaFoldDB" id="A0A060T1Y6"/>
<dbReference type="Gene3D" id="3.80.10.10">
    <property type="entry name" value="Ribonuclease Inhibitor"/>
    <property type="match status" value="1"/>
</dbReference>
<dbReference type="EMBL" id="HG937693">
    <property type="protein sequence ID" value="CDP34789.1"/>
    <property type="molecule type" value="Genomic_DNA"/>
</dbReference>